<accession>A0A6G4PCT2</accession>
<dbReference type="NCBIfam" id="TIGR04414">
    <property type="entry name" value="hepto_Aah_TibC"/>
    <property type="match status" value="1"/>
</dbReference>
<dbReference type="InterPro" id="IPR002201">
    <property type="entry name" value="Glyco_trans_9"/>
</dbReference>
<dbReference type="RefSeq" id="WP_024248572.1">
    <property type="nucleotide sequence ID" value="NZ_BFGJ01000116.1"/>
</dbReference>
<organism evidence="2">
    <name type="scientific">Escherichia coli</name>
    <dbReference type="NCBI Taxonomy" id="562"/>
    <lineage>
        <taxon>Bacteria</taxon>
        <taxon>Pseudomonadati</taxon>
        <taxon>Pseudomonadota</taxon>
        <taxon>Gammaproteobacteria</taxon>
        <taxon>Enterobacterales</taxon>
        <taxon>Enterobacteriaceae</taxon>
        <taxon>Escherichia</taxon>
    </lineage>
</organism>
<dbReference type="AlphaFoldDB" id="A0A6G4PCT2"/>
<protein>
    <submittedName>
        <fullName evidence="2">Autotransporter strand-loop-strand O-heptosyltransferase</fullName>
    </submittedName>
</protein>
<sequence>MKTSFIYPPEIPTQSGPKHICYDFNDGARVLLPDGKWHVRLIDDDSGNILFQCDSGKGWVTSTKKYFVRFRIQVYQQGSTHPILDETLNLTDKPVLISFPTGTLGDLLGWFPYAERFQKQHQCRLECAMAQNIIDLLASQYPQIHFSTPDKLQTVLPYATYRVGLYFGGDTDNQPVDFRQVGFHRNAGYILGVDPREEPVRLDLSSPRTIQEPYVCIATQSTCQAKYWNNGTGWSEVVAHLKSLGYRVLCIDQYAHHGEGLIWNHIPWGTEDFTGSHPLQERVNLLRHASFFIGLSSGLSWLAWATRIPVVLISGFSLPGSEFYTPWRVFNSHGCNGCWDDTSLNFDHKDFLWCPRHKDTPRQYECTRLITGRQVNGVIDRLHLALAEQNGSVTRDKKGVTDE</sequence>
<dbReference type="InterPro" id="IPR030929">
    <property type="entry name" value="Aah/TibC-like"/>
</dbReference>
<dbReference type="InterPro" id="IPR049327">
    <property type="entry name" value="TibC/BAHTCr-like_N"/>
</dbReference>
<gene>
    <name evidence="2" type="ORF">G5665_09195</name>
</gene>
<comment type="caution">
    <text evidence="2">The sequence shown here is derived from an EMBL/GenBank/DDBJ whole genome shotgun (WGS) entry which is preliminary data.</text>
</comment>
<dbReference type="Gene3D" id="3.40.50.2000">
    <property type="entry name" value="Glycogen Phosphorylase B"/>
    <property type="match status" value="1"/>
</dbReference>
<dbReference type="Pfam" id="PF01075">
    <property type="entry name" value="Glyco_transf_9"/>
    <property type="match status" value="1"/>
</dbReference>
<keyword evidence="2" id="KW-0808">Transferase</keyword>
<evidence type="ECO:0000313" key="2">
    <source>
        <dbReference type="EMBL" id="NGI79365.1"/>
    </source>
</evidence>
<reference evidence="2" key="1">
    <citation type="submission" date="2020-02" db="EMBL/GenBank/DDBJ databases">
        <title>Complete sequences of Escherichia coli O157 and non-O157 isolates from feces of Canadian feedlot cattle.</title>
        <authorList>
            <person name="Castro V.S."/>
            <person name="Figueiredo E.S."/>
            <person name="Mcallister T."/>
            <person name="King R."/>
            <person name="Reuter T."/>
            <person name="Polo R.O."/>
            <person name="Conte-Junior C.A."/>
            <person name="Stanford K."/>
        </authorList>
    </citation>
    <scope>NUCLEOTIDE SEQUENCE</scope>
    <source>
        <strain evidence="2">CAP26</strain>
    </source>
</reference>
<dbReference type="EMBL" id="JAAKCF010000009">
    <property type="protein sequence ID" value="NGI79365.1"/>
    <property type="molecule type" value="Genomic_DNA"/>
</dbReference>
<feature type="domain" description="Autotransproter heptosyltransferase TibC/BAHTCr-like N-terminal" evidence="1">
    <location>
        <begin position="16"/>
        <end position="78"/>
    </location>
</feature>
<dbReference type="GO" id="GO:0016757">
    <property type="term" value="F:glycosyltransferase activity"/>
    <property type="evidence" value="ECO:0007669"/>
    <property type="project" value="InterPro"/>
</dbReference>
<name>A0A6G4PCT2_ECOLX</name>
<dbReference type="Pfam" id="PF21129">
    <property type="entry name" value="TibC_1st"/>
    <property type="match status" value="1"/>
</dbReference>
<dbReference type="SUPFAM" id="SSF53756">
    <property type="entry name" value="UDP-Glycosyltransferase/glycogen phosphorylase"/>
    <property type="match status" value="1"/>
</dbReference>
<evidence type="ECO:0000259" key="1">
    <source>
        <dbReference type="Pfam" id="PF21129"/>
    </source>
</evidence>
<proteinExistence type="predicted"/>